<name>A0AAU9U3S9_EUPED</name>
<sequence length="91" mass="10586">MISTFKALYIKQSFKLCFNACWKAICPEAVEIGNKRLPLEHEYSQIIKLAHTIGGERFEDFARADIEEILAEDELNEDDLVNMKPQTRLRQ</sequence>
<keyword evidence="2" id="KW-1185">Reference proteome</keyword>
<dbReference type="AlphaFoldDB" id="A0AAU9U3S9"/>
<proteinExistence type="predicted"/>
<accession>A0AAU9U3S9</accession>
<comment type="caution">
    <text evidence="1">The sequence shown here is derived from an EMBL/GenBank/DDBJ whole genome shotgun (WGS) entry which is preliminary data.</text>
</comment>
<protein>
    <submittedName>
        <fullName evidence="1">Uncharacterized protein</fullName>
    </submittedName>
</protein>
<organism evidence="1 2">
    <name type="scientific">Euphydryas editha</name>
    <name type="common">Edith's checkerspot</name>
    <dbReference type="NCBI Taxonomy" id="104508"/>
    <lineage>
        <taxon>Eukaryota</taxon>
        <taxon>Metazoa</taxon>
        <taxon>Ecdysozoa</taxon>
        <taxon>Arthropoda</taxon>
        <taxon>Hexapoda</taxon>
        <taxon>Insecta</taxon>
        <taxon>Pterygota</taxon>
        <taxon>Neoptera</taxon>
        <taxon>Endopterygota</taxon>
        <taxon>Lepidoptera</taxon>
        <taxon>Glossata</taxon>
        <taxon>Ditrysia</taxon>
        <taxon>Papilionoidea</taxon>
        <taxon>Nymphalidae</taxon>
        <taxon>Nymphalinae</taxon>
        <taxon>Euphydryas</taxon>
    </lineage>
</organism>
<dbReference type="Proteomes" id="UP001153954">
    <property type="component" value="Unassembled WGS sequence"/>
</dbReference>
<evidence type="ECO:0000313" key="2">
    <source>
        <dbReference type="Proteomes" id="UP001153954"/>
    </source>
</evidence>
<gene>
    <name evidence="1" type="ORF">EEDITHA_LOCUS9237</name>
</gene>
<dbReference type="EMBL" id="CAKOGL010000013">
    <property type="protein sequence ID" value="CAH2093584.1"/>
    <property type="molecule type" value="Genomic_DNA"/>
</dbReference>
<reference evidence="1" key="1">
    <citation type="submission" date="2022-03" db="EMBL/GenBank/DDBJ databases">
        <authorList>
            <person name="Tunstrom K."/>
        </authorList>
    </citation>
    <scope>NUCLEOTIDE SEQUENCE</scope>
</reference>
<evidence type="ECO:0000313" key="1">
    <source>
        <dbReference type="EMBL" id="CAH2093584.1"/>
    </source>
</evidence>